<dbReference type="GO" id="GO:0005829">
    <property type="term" value="C:cytosol"/>
    <property type="evidence" value="ECO:0007669"/>
    <property type="project" value="TreeGrafter"/>
</dbReference>
<keyword evidence="5" id="KW-0067">ATP-binding</keyword>
<organism evidence="11 12">
    <name type="scientific">Halteria grandinella</name>
    <dbReference type="NCBI Taxonomy" id="5974"/>
    <lineage>
        <taxon>Eukaryota</taxon>
        <taxon>Sar</taxon>
        <taxon>Alveolata</taxon>
        <taxon>Ciliophora</taxon>
        <taxon>Intramacronucleata</taxon>
        <taxon>Spirotrichea</taxon>
        <taxon>Stichotrichia</taxon>
        <taxon>Sporadotrichida</taxon>
        <taxon>Halteriidae</taxon>
        <taxon>Halteria</taxon>
    </lineage>
</organism>
<dbReference type="GO" id="GO:0016887">
    <property type="term" value="F:ATP hydrolysis activity"/>
    <property type="evidence" value="ECO:0007669"/>
    <property type="project" value="InterPro"/>
</dbReference>
<evidence type="ECO:0000256" key="9">
    <source>
        <dbReference type="ARBA" id="ARBA00034532"/>
    </source>
</evidence>
<dbReference type="SMART" id="SM00382">
    <property type="entry name" value="AAA"/>
    <property type="match status" value="2"/>
</dbReference>
<dbReference type="InterPro" id="IPR003959">
    <property type="entry name" value="ATPase_AAA_core"/>
</dbReference>
<accession>A0A8J8P2N0</accession>
<evidence type="ECO:0000259" key="10">
    <source>
        <dbReference type="SMART" id="SM00382"/>
    </source>
</evidence>
<proteinExistence type="inferred from homology"/>
<dbReference type="InterPro" id="IPR029067">
    <property type="entry name" value="CDC48_domain_2-like_sf"/>
</dbReference>
<dbReference type="Gene3D" id="3.10.330.10">
    <property type="match status" value="1"/>
</dbReference>
<comment type="caution">
    <text evidence="11">The sequence shown here is derived from an EMBL/GenBank/DDBJ whole genome shotgun (WGS) entry which is preliminary data.</text>
</comment>
<dbReference type="EMBL" id="RRYP01002534">
    <property type="protein sequence ID" value="TNV84669.1"/>
    <property type="molecule type" value="Genomic_DNA"/>
</dbReference>
<keyword evidence="4" id="KW-0378">Hydrolase</keyword>
<dbReference type="AlphaFoldDB" id="A0A8J8P2N0"/>
<dbReference type="InterPro" id="IPR015342">
    <property type="entry name" value="PEX1-N_C-lobe"/>
</dbReference>
<dbReference type="InterPro" id="IPR003593">
    <property type="entry name" value="AAA+_ATPase"/>
</dbReference>
<evidence type="ECO:0000256" key="7">
    <source>
        <dbReference type="ARBA" id="ARBA00023136"/>
    </source>
</evidence>
<dbReference type="Proteomes" id="UP000785679">
    <property type="component" value="Unassembled WGS sequence"/>
</dbReference>
<dbReference type="Pfam" id="PF00004">
    <property type="entry name" value="AAA"/>
    <property type="match status" value="1"/>
</dbReference>
<dbReference type="PANTHER" id="PTHR23077">
    <property type="entry name" value="AAA-FAMILY ATPASE"/>
    <property type="match status" value="1"/>
</dbReference>
<dbReference type="GO" id="GO:0016558">
    <property type="term" value="P:protein import into peroxisome matrix"/>
    <property type="evidence" value="ECO:0007669"/>
    <property type="project" value="TreeGrafter"/>
</dbReference>
<dbReference type="PROSITE" id="PS00674">
    <property type="entry name" value="AAA"/>
    <property type="match status" value="1"/>
</dbReference>
<feature type="domain" description="AAA+ ATPase" evidence="10">
    <location>
        <begin position="511"/>
        <end position="660"/>
    </location>
</feature>
<dbReference type="InterPro" id="IPR003960">
    <property type="entry name" value="ATPase_AAA_CS"/>
</dbReference>
<comment type="similarity">
    <text evidence="2">Belongs to the AAA ATPase family.</text>
</comment>
<evidence type="ECO:0000256" key="8">
    <source>
        <dbReference type="ARBA" id="ARBA00032509"/>
    </source>
</evidence>
<dbReference type="FunFam" id="3.40.50.300:FF:001025">
    <property type="entry name" value="ATPase family, AAA domain-containing 2B"/>
    <property type="match status" value="1"/>
</dbReference>
<dbReference type="InterPro" id="IPR027417">
    <property type="entry name" value="P-loop_NTPase"/>
</dbReference>
<feature type="domain" description="AAA+ ATPase" evidence="10">
    <location>
        <begin position="771"/>
        <end position="907"/>
    </location>
</feature>
<evidence type="ECO:0000313" key="12">
    <source>
        <dbReference type="Proteomes" id="UP000785679"/>
    </source>
</evidence>
<dbReference type="Pfam" id="PF09262">
    <property type="entry name" value="PEX-1N"/>
    <property type="match status" value="1"/>
</dbReference>
<gene>
    <name evidence="11" type="ORF">FGO68_gene14495</name>
</gene>
<evidence type="ECO:0000256" key="2">
    <source>
        <dbReference type="ARBA" id="ARBA00006914"/>
    </source>
</evidence>
<evidence type="ECO:0000256" key="5">
    <source>
        <dbReference type="ARBA" id="ARBA00022840"/>
    </source>
</evidence>
<name>A0A8J8P2N0_HALGN</name>
<evidence type="ECO:0000256" key="3">
    <source>
        <dbReference type="ARBA" id="ARBA00022741"/>
    </source>
</evidence>
<keyword evidence="7" id="KW-0472">Membrane</keyword>
<dbReference type="CDD" id="cd00009">
    <property type="entry name" value="AAA"/>
    <property type="match status" value="1"/>
</dbReference>
<sequence length="1034" mass="117675">MRYKLRLQKSLKNNFILLPHNSPLRQSLSQRTYTAFDSATVTPIKLTPLALESGVTTDFYFGYVGGTSSEENVVEIGEAVGRLLGFSDGDLVQAAIEYSFEKLKQLELEPVTADDFEVIERNCGFIEEQLLNQIGVFYDQQRFVVFINEANVTVRLISKLRGQSKAARCFFLTTESELHIMPKLRPKVLPKKEEEKSEEHASEEKVVSKDIKSFQLRIVSNDRVPPYTLVLSSKLRDVNNMDIVSVKFDSRQKLHDLEFQDFLAFKVSKNQAYVQKAAQTIEFFLPITFSDEIQDEREAFINPSSFNPSSFELKPIELVEVTPVKNPHEKNVFKLIGVIGTNIDAIRYALQGANLATREMVFKVIQKALELEISEHRRMVVSENTIVNMDQSALLHHLNQIYDEESIDATKLLIRNLIGHIEMSRISQINCIFRIDKSTISSLRIDQLNMPSYVILTEAILQSSPSIINLAFDHLQQVSTPPQNDQINNLIARMLYQEPVFDKLTHSLFTDQTPVLLYGPSSVGKSHSMKHILKPQLEKHNKIWVSYLDCNAIAAQLTTSDSIDHGLEYLLAHYSQATRLQPSLLILDNMHALTPSISSDEQFNILDHLRSLKFTSLLQRLIEKNANVSFLGIARHFMSLNTRVLDVCMFDTLVEMQAPSKEQRYQVVKEVIADEQHRGREIWMQKVAQMTEYFQVKDMVQVVKRCNGGCSRVEEHIQQHKNAYFPQTQNITENVPDWKTEIGGLAEVKSQVEEIFGITQRYSLFFKGQKVNQGLLLYGPPGCGKTYLAAAIAKHFNINFISVKGPELLNKYIGASEQNVRELFEKAQASKPTILFFDEFDSLVPRRGSGQTVVTDRIVNQFLCYLDGVEGRDGIFVMAATSRPDLVDVALLRPGRIDKSVYCGFPSQEEREDIIKVYMRKFKYTQEGDDAFVRYLGERTHGFTSADIKGLFQNAQLAKMSTILKQEEQNIGGESVVEPDFSIGEQDLREALGTFVKGMSEDEKRRFEGIYAKYQDKGGAVTAESIKKQKQIQY</sequence>
<reference evidence="11" key="1">
    <citation type="submission" date="2019-06" db="EMBL/GenBank/DDBJ databases">
        <authorList>
            <person name="Zheng W."/>
        </authorList>
    </citation>
    <scope>NUCLEOTIDE SEQUENCE</scope>
    <source>
        <strain evidence="11">QDHG01</strain>
    </source>
</reference>
<evidence type="ECO:0000313" key="11">
    <source>
        <dbReference type="EMBL" id="TNV84669.1"/>
    </source>
</evidence>
<keyword evidence="12" id="KW-1185">Reference proteome</keyword>
<protein>
    <recommendedName>
        <fullName evidence="9">Peroxisomal ATPase PEX1</fullName>
    </recommendedName>
    <alternativeName>
        <fullName evidence="8">Peroxin-1</fullName>
    </alternativeName>
</protein>
<evidence type="ECO:0000256" key="1">
    <source>
        <dbReference type="ARBA" id="ARBA00004370"/>
    </source>
</evidence>
<dbReference type="Gene3D" id="1.10.8.60">
    <property type="match status" value="2"/>
</dbReference>
<dbReference type="PANTHER" id="PTHR23077:SF12">
    <property type="entry name" value="PEROXISOMAL ATPASE PEX1"/>
    <property type="match status" value="1"/>
</dbReference>
<dbReference type="SUPFAM" id="SSF52540">
    <property type="entry name" value="P-loop containing nucleoside triphosphate hydrolases"/>
    <property type="match status" value="2"/>
</dbReference>
<evidence type="ECO:0000256" key="6">
    <source>
        <dbReference type="ARBA" id="ARBA00023054"/>
    </source>
</evidence>
<evidence type="ECO:0000256" key="4">
    <source>
        <dbReference type="ARBA" id="ARBA00022801"/>
    </source>
</evidence>
<dbReference type="GO" id="GO:0005778">
    <property type="term" value="C:peroxisomal membrane"/>
    <property type="evidence" value="ECO:0007669"/>
    <property type="project" value="TreeGrafter"/>
</dbReference>
<dbReference type="GO" id="GO:0005524">
    <property type="term" value="F:ATP binding"/>
    <property type="evidence" value="ECO:0007669"/>
    <property type="project" value="UniProtKB-KW"/>
</dbReference>
<dbReference type="Gene3D" id="3.40.50.300">
    <property type="entry name" value="P-loop containing nucleotide triphosphate hydrolases"/>
    <property type="match status" value="2"/>
</dbReference>
<dbReference type="InterPro" id="IPR050168">
    <property type="entry name" value="AAA_ATPase_domain"/>
</dbReference>
<comment type="subcellular location">
    <subcellularLocation>
        <location evidence="1">Membrane</location>
    </subcellularLocation>
</comment>
<dbReference type="OrthoDB" id="2187at2759"/>
<keyword evidence="6" id="KW-0175">Coiled coil</keyword>
<dbReference type="SUPFAM" id="SSF54585">
    <property type="entry name" value="Cdc48 domain 2-like"/>
    <property type="match status" value="1"/>
</dbReference>
<keyword evidence="3" id="KW-0547">Nucleotide-binding</keyword>